<dbReference type="Pfam" id="PF02565">
    <property type="entry name" value="RecO_C"/>
    <property type="match status" value="1"/>
</dbReference>
<comment type="similarity">
    <text evidence="2 8">Belongs to the RecO family.</text>
</comment>
<dbReference type="InterPro" id="IPR003717">
    <property type="entry name" value="RecO"/>
</dbReference>
<evidence type="ECO:0000256" key="4">
    <source>
        <dbReference type="ARBA" id="ARBA00022763"/>
    </source>
</evidence>
<keyword evidence="11" id="KW-1185">Reference proteome</keyword>
<dbReference type="Gene3D" id="1.20.1440.120">
    <property type="entry name" value="Recombination protein O, C-terminal domain"/>
    <property type="match status" value="1"/>
</dbReference>
<evidence type="ECO:0000259" key="9">
    <source>
        <dbReference type="Pfam" id="PF11967"/>
    </source>
</evidence>
<keyword evidence="6 8" id="KW-0234">DNA repair</keyword>
<organism evidence="10 11">
    <name type="scientific">Legionella busanensis</name>
    <dbReference type="NCBI Taxonomy" id="190655"/>
    <lineage>
        <taxon>Bacteria</taxon>
        <taxon>Pseudomonadati</taxon>
        <taxon>Pseudomonadota</taxon>
        <taxon>Gammaproteobacteria</taxon>
        <taxon>Legionellales</taxon>
        <taxon>Legionellaceae</taxon>
        <taxon>Legionella</taxon>
    </lineage>
</organism>
<dbReference type="PANTHER" id="PTHR33991">
    <property type="entry name" value="DNA REPAIR PROTEIN RECO"/>
    <property type="match status" value="1"/>
</dbReference>
<protein>
    <recommendedName>
        <fullName evidence="3 8">DNA repair protein RecO</fullName>
    </recommendedName>
    <alternativeName>
        <fullName evidence="7 8">Recombination protein O</fullName>
    </alternativeName>
</protein>
<keyword evidence="5 8" id="KW-0233">DNA recombination</keyword>
<feature type="domain" description="DNA replication/recombination mediator RecO N-terminal" evidence="9">
    <location>
        <begin position="5"/>
        <end position="74"/>
    </location>
</feature>
<dbReference type="SUPFAM" id="SSF50249">
    <property type="entry name" value="Nucleic acid-binding proteins"/>
    <property type="match status" value="1"/>
</dbReference>
<evidence type="ECO:0000256" key="7">
    <source>
        <dbReference type="ARBA" id="ARBA00033409"/>
    </source>
</evidence>
<dbReference type="SUPFAM" id="SSF57863">
    <property type="entry name" value="ArfGap/RecO-like zinc finger"/>
    <property type="match status" value="1"/>
</dbReference>
<dbReference type="HAMAP" id="MF_00201">
    <property type="entry name" value="RecO"/>
    <property type="match status" value="1"/>
</dbReference>
<evidence type="ECO:0000256" key="8">
    <source>
        <dbReference type="HAMAP-Rule" id="MF_00201"/>
    </source>
</evidence>
<dbReference type="InterPro" id="IPR037278">
    <property type="entry name" value="ARFGAP/RecO"/>
</dbReference>
<sequence length="232" mass="26679">MTNIPLYAWLLHKQPLGDTSLKATFYSCEQGIISCVYKGGRLPNKQTLLQPFIPLWLSVTQQPRSRWNYINQLENTAAPLILKGSALFAGLYINELIFYLLNNAESQPTFYENYEYTLQILATRHERLEIEATLRRFEYRLLEVCGYAFSYEHEAYSFELIDVKKQYTFVAGQGFVLAKEGLLGKDIIALGNGQLNDPHQLKMAKYIMRQAINHALDGRRLISRSLFKVGAK</sequence>
<evidence type="ECO:0000256" key="1">
    <source>
        <dbReference type="ARBA" id="ARBA00003065"/>
    </source>
</evidence>
<dbReference type="Pfam" id="PF11967">
    <property type="entry name" value="RecO_N"/>
    <property type="match status" value="1"/>
</dbReference>
<dbReference type="EMBL" id="UGOD01000001">
    <property type="protein sequence ID" value="STX51870.1"/>
    <property type="molecule type" value="Genomic_DNA"/>
</dbReference>
<evidence type="ECO:0000256" key="2">
    <source>
        <dbReference type="ARBA" id="ARBA00007452"/>
    </source>
</evidence>
<evidence type="ECO:0000313" key="10">
    <source>
        <dbReference type="EMBL" id="STX51870.1"/>
    </source>
</evidence>
<evidence type="ECO:0000256" key="3">
    <source>
        <dbReference type="ARBA" id="ARBA00021310"/>
    </source>
</evidence>
<dbReference type="GO" id="GO:0006302">
    <property type="term" value="P:double-strand break repair"/>
    <property type="evidence" value="ECO:0007669"/>
    <property type="project" value="TreeGrafter"/>
</dbReference>
<reference evidence="10 11" key="1">
    <citation type="submission" date="2018-06" db="EMBL/GenBank/DDBJ databases">
        <authorList>
            <consortium name="Pathogen Informatics"/>
            <person name="Doyle S."/>
        </authorList>
    </citation>
    <scope>NUCLEOTIDE SEQUENCE [LARGE SCALE GENOMIC DNA]</scope>
    <source>
        <strain evidence="10 11">NCTC13316</strain>
    </source>
</reference>
<dbReference type="PANTHER" id="PTHR33991:SF1">
    <property type="entry name" value="DNA REPAIR PROTEIN RECO"/>
    <property type="match status" value="1"/>
</dbReference>
<name>A0A378JPH9_9GAMM</name>
<dbReference type="InterPro" id="IPR012340">
    <property type="entry name" value="NA-bd_OB-fold"/>
</dbReference>
<dbReference type="InterPro" id="IPR022572">
    <property type="entry name" value="DNA_rep/recomb_RecO_N"/>
</dbReference>
<dbReference type="RefSeq" id="WP_115331475.1">
    <property type="nucleotide sequence ID" value="NZ_CAAAHP010000002.1"/>
</dbReference>
<dbReference type="Proteomes" id="UP000254794">
    <property type="component" value="Unassembled WGS sequence"/>
</dbReference>
<dbReference type="GO" id="GO:0043590">
    <property type="term" value="C:bacterial nucleoid"/>
    <property type="evidence" value="ECO:0007669"/>
    <property type="project" value="TreeGrafter"/>
</dbReference>
<dbReference type="InterPro" id="IPR042242">
    <property type="entry name" value="RecO_C"/>
</dbReference>
<comment type="function">
    <text evidence="1 8">Involved in DNA repair and RecF pathway recombination.</text>
</comment>
<gene>
    <name evidence="8 10" type="primary">recO</name>
    <name evidence="10" type="ORF">NCTC13316_01970</name>
</gene>
<evidence type="ECO:0000256" key="5">
    <source>
        <dbReference type="ARBA" id="ARBA00023172"/>
    </source>
</evidence>
<evidence type="ECO:0000256" key="6">
    <source>
        <dbReference type="ARBA" id="ARBA00023204"/>
    </source>
</evidence>
<dbReference type="AlphaFoldDB" id="A0A378JPH9"/>
<dbReference type="OrthoDB" id="9804792at2"/>
<keyword evidence="4 8" id="KW-0227">DNA damage</keyword>
<dbReference type="GO" id="GO:0006310">
    <property type="term" value="P:DNA recombination"/>
    <property type="evidence" value="ECO:0007669"/>
    <property type="project" value="UniProtKB-UniRule"/>
</dbReference>
<accession>A0A378JPH9</accession>
<evidence type="ECO:0000313" key="11">
    <source>
        <dbReference type="Proteomes" id="UP000254794"/>
    </source>
</evidence>
<proteinExistence type="inferred from homology"/>
<dbReference type="Gene3D" id="2.40.50.140">
    <property type="entry name" value="Nucleic acid-binding proteins"/>
    <property type="match status" value="1"/>
</dbReference>